<feature type="non-terminal residue" evidence="2">
    <location>
        <position position="1"/>
    </location>
</feature>
<organism evidence="2">
    <name type="scientific">marine metagenome</name>
    <dbReference type="NCBI Taxonomy" id="408172"/>
    <lineage>
        <taxon>unclassified sequences</taxon>
        <taxon>metagenomes</taxon>
        <taxon>ecological metagenomes</taxon>
    </lineage>
</organism>
<protein>
    <recommendedName>
        <fullName evidence="1">FMN-binding domain-containing protein</fullName>
    </recommendedName>
</protein>
<evidence type="ECO:0000259" key="1">
    <source>
        <dbReference type="SMART" id="SM00900"/>
    </source>
</evidence>
<gene>
    <name evidence="2" type="ORF">METZ01_LOCUS477963</name>
</gene>
<feature type="domain" description="FMN-binding" evidence="1">
    <location>
        <begin position="21"/>
        <end position="103"/>
    </location>
</feature>
<dbReference type="GO" id="GO:0010181">
    <property type="term" value="F:FMN binding"/>
    <property type="evidence" value="ECO:0007669"/>
    <property type="project" value="InterPro"/>
</dbReference>
<dbReference type="EMBL" id="UINC01204402">
    <property type="protein sequence ID" value="SVE25109.1"/>
    <property type="molecule type" value="Genomic_DNA"/>
</dbReference>
<proteinExistence type="predicted"/>
<dbReference type="GO" id="GO:0016020">
    <property type="term" value="C:membrane"/>
    <property type="evidence" value="ECO:0007669"/>
    <property type="project" value="InterPro"/>
</dbReference>
<dbReference type="AlphaFoldDB" id="A0A383BZ66"/>
<sequence length="114" mass="12532">GQPIIAGYAFWTTELEPLERGYDGPIQILAGVDLQGVLTGIIVVSHNEPYGYFSVDTPEFAEQFLRKSVTDRFRVGADIDGVSTATMTVRSASRAVRNGARRIARQFLVPDTSR</sequence>
<dbReference type="SMART" id="SM00900">
    <property type="entry name" value="FMN_bind"/>
    <property type="match status" value="1"/>
</dbReference>
<accession>A0A383BZ66</accession>
<evidence type="ECO:0000313" key="2">
    <source>
        <dbReference type="EMBL" id="SVE25109.1"/>
    </source>
</evidence>
<name>A0A383BZ66_9ZZZZ</name>
<dbReference type="InterPro" id="IPR007329">
    <property type="entry name" value="FMN-bd"/>
</dbReference>
<dbReference type="Pfam" id="PF04205">
    <property type="entry name" value="FMN_bind"/>
    <property type="match status" value="1"/>
</dbReference>
<reference evidence="2" key="1">
    <citation type="submission" date="2018-05" db="EMBL/GenBank/DDBJ databases">
        <authorList>
            <person name="Lanie J.A."/>
            <person name="Ng W.-L."/>
            <person name="Kazmierczak K.M."/>
            <person name="Andrzejewski T.M."/>
            <person name="Davidsen T.M."/>
            <person name="Wayne K.J."/>
            <person name="Tettelin H."/>
            <person name="Glass J.I."/>
            <person name="Rusch D."/>
            <person name="Podicherti R."/>
            <person name="Tsui H.-C.T."/>
            <person name="Winkler M.E."/>
        </authorList>
    </citation>
    <scope>NUCLEOTIDE SEQUENCE</scope>
</reference>